<reference evidence="1" key="1">
    <citation type="journal article" date="2013" name="Environ. Microbiol.">
        <title>Microbiota from the distal guts of lean and obese adolescents exhibit partial functional redundancy besides clear differences in community structure.</title>
        <authorList>
            <person name="Ferrer M."/>
            <person name="Ruiz A."/>
            <person name="Lanza F."/>
            <person name="Haange S.B."/>
            <person name="Oberbach A."/>
            <person name="Till H."/>
            <person name="Bargiela R."/>
            <person name="Campoy C."/>
            <person name="Segura M.T."/>
            <person name="Richter M."/>
            <person name="von Bergen M."/>
            <person name="Seifert J."/>
            <person name="Suarez A."/>
        </authorList>
    </citation>
    <scope>NUCLEOTIDE SEQUENCE</scope>
</reference>
<dbReference type="AlphaFoldDB" id="K1UL71"/>
<feature type="non-terminal residue" evidence="1">
    <location>
        <position position="1"/>
    </location>
</feature>
<dbReference type="EMBL" id="AJWY01002030">
    <property type="protein sequence ID" value="EKC78875.1"/>
    <property type="molecule type" value="Genomic_DNA"/>
</dbReference>
<protein>
    <submittedName>
        <fullName evidence="1">DNA modification methyltransferase</fullName>
    </submittedName>
</protein>
<dbReference type="GO" id="GO:0032259">
    <property type="term" value="P:methylation"/>
    <property type="evidence" value="ECO:0007669"/>
    <property type="project" value="UniProtKB-KW"/>
</dbReference>
<accession>K1UL71</accession>
<gene>
    <name evidence="1" type="ORF">LEA_03032</name>
</gene>
<sequence length="168" mass="18357">VWNGRCSTARISESPNPEKGCTLSDILIKDAEEKYFLSPKQQAHLLYKSCPGAQGERIYSTKGISCTLAAQTGGFGGKTGLYEVGLPIKEKHEKKAIKMAYPGDSISLAFAGLNTRRGRVGRKIAHTLTTNSDQGTLEARAVLTPERETVRQNGRRIKSAEEPMFTLT</sequence>
<comment type="caution">
    <text evidence="1">The sequence shown here is derived from an EMBL/GenBank/DDBJ whole genome shotgun (WGS) entry which is preliminary data.</text>
</comment>
<organism evidence="1">
    <name type="scientific">human gut metagenome</name>
    <dbReference type="NCBI Taxonomy" id="408170"/>
    <lineage>
        <taxon>unclassified sequences</taxon>
        <taxon>metagenomes</taxon>
        <taxon>organismal metagenomes</taxon>
    </lineage>
</organism>
<dbReference type="Gene3D" id="3.90.120.10">
    <property type="entry name" value="DNA Methylase, subunit A, domain 2"/>
    <property type="match status" value="1"/>
</dbReference>
<dbReference type="GO" id="GO:0008168">
    <property type="term" value="F:methyltransferase activity"/>
    <property type="evidence" value="ECO:0007669"/>
    <property type="project" value="UniProtKB-KW"/>
</dbReference>
<evidence type="ECO:0000313" key="1">
    <source>
        <dbReference type="EMBL" id="EKC78875.1"/>
    </source>
</evidence>
<proteinExistence type="predicted"/>
<keyword evidence="1" id="KW-0808">Transferase</keyword>
<feature type="non-terminal residue" evidence="1">
    <location>
        <position position="168"/>
    </location>
</feature>
<keyword evidence="1" id="KW-0489">Methyltransferase</keyword>
<name>K1UL71_9ZZZZ</name>